<feature type="transmembrane region" description="Helical" evidence="5">
    <location>
        <begin position="346"/>
        <end position="365"/>
    </location>
</feature>
<dbReference type="PANTHER" id="PTHR42718:SF42">
    <property type="entry name" value="EXPORT PROTEIN"/>
    <property type="match status" value="1"/>
</dbReference>
<dbReference type="PANTHER" id="PTHR42718">
    <property type="entry name" value="MAJOR FACILITATOR SUPERFAMILY MULTIDRUG TRANSPORTER MFSC"/>
    <property type="match status" value="1"/>
</dbReference>
<evidence type="ECO:0000256" key="2">
    <source>
        <dbReference type="ARBA" id="ARBA00022692"/>
    </source>
</evidence>
<evidence type="ECO:0000256" key="5">
    <source>
        <dbReference type="SAM" id="Phobius"/>
    </source>
</evidence>
<dbReference type="GO" id="GO:0022857">
    <property type="term" value="F:transmembrane transporter activity"/>
    <property type="evidence" value="ECO:0007669"/>
    <property type="project" value="InterPro"/>
</dbReference>
<reference evidence="7 8" key="1">
    <citation type="submission" date="2016-01" db="EMBL/GenBank/DDBJ databases">
        <title>Complete genome sequence of a soil Actinobacterium, Isoptericola dokdonensis DS-3.</title>
        <authorList>
            <person name="Kwon S.-K."/>
            <person name="Kim J.F."/>
        </authorList>
    </citation>
    <scope>NUCLEOTIDE SEQUENCE [LARGE SCALE GENOMIC DNA]</scope>
    <source>
        <strain evidence="7 8">DS-3</strain>
    </source>
</reference>
<feature type="transmembrane region" description="Helical" evidence="5">
    <location>
        <begin position="123"/>
        <end position="142"/>
    </location>
</feature>
<dbReference type="PROSITE" id="PS50850">
    <property type="entry name" value="MFS"/>
    <property type="match status" value="1"/>
</dbReference>
<evidence type="ECO:0000256" key="3">
    <source>
        <dbReference type="ARBA" id="ARBA00022989"/>
    </source>
</evidence>
<comment type="subcellular location">
    <subcellularLocation>
        <location evidence="1">Cell membrane</location>
        <topology evidence="1">Multi-pass membrane protein</topology>
    </subcellularLocation>
</comment>
<feature type="domain" description="Major facilitator superfamily (MFS) profile" evidence="6">
    <location>
        <begin position="28"/>
        <end position="503"/>
    </location>
</feature>
<dbReference type="InterPro" id="IPR036259">
    <property type="entry name" value="MFS_trans_sf"/>
</dbReference>
<feature type="transmembrane region" description="Helical" evidence="5">
    <location>
        <begin position="480"/>
        <end position="499"/>
    </location>
</feature>
<dbReference type="CDD" id="cd17321">
    <property type="entry name" value="MFS_MMR_MDR_like"/>
    <property type="match status" value="1"/>
</dbReference>
<feature type="transmembrane region" description="Helical" evidence="5">
    <location>
        <begin position="94"/>
        <end position="117"/>
    </location>
</feature>
<feature type="transmembrane region" description="Helical" evidence="5">
    <location>
        <begin position="371"/>
        <end position="397"/>
    </location>
</feature>
<dbReference type="AlphaFoldDB" id="A0A168E7X6"/>
<evidence type="ECO:0000256" key="1">
    <source>
        <dbReference type="ARBA" id="ARBA00004651"/>
    </source>
</evidence>
<evidence type="ECO:0000313" key="8">
    <source>
        <dbReference type="Proteomes" id="UP000076794"/>
    </source>
</evidence>
<evidence type="ECO:0000256" key="4">
    <source>
        <dbReference type="ARBA" id="ARBA00023136"/>
    </source>
</evidence>
<evidence type="ECO:0000259" key="6">
    <source>
        <dbReference type="PROSITE" id="PS50850"/>
    </source>
</evidence>
<feature type="transmembrane region" description="Helical" evidence="5">
    <location>
        <begin position="245"/>
        <end position="262"/>
    </location>
</feature>
<dbReference type="EMBL" id="CP014209">
    <property type="protein sequence ID" value="ANC29705.1"/>
    <property type="molecule type" value="Genomic_DNA"/>
</dbReference>
<dbReference type="RefSeq" id="WP_068200288.1">
    <property type="nucleotide sequence ID" value="NZ_CP014209.1"/>
</dbReference>
<dbReference type="KEGG" id="ido:I598_0112"/>
<dbReference type="PATRIC" id="fig|1300344.3.peg.107"/>
<feature type="transmembrane region" description="Helical" evidence="5">
    <location>
        <begin position="26"/>
        <end position="49"/>
    </location>
</feature>
<organism evidence="7 8">
    <name type="scientific">Isoptericola dokdonensis DS-3</name>
    <dbReference type="NCBI Taxonomy" id="1300344"/>
    <lineage>
        <taxon>Bacteria</taxon>
        <taxon>Bacillati</taxon>
        <taxon>Actinomycetota</taxon>
        <taxon>Actinomycetes</taxon>
        <taxon>Micrococcales</taxon>
        <taxon>Promicromonosporaceae</taxon>
        <taxon>Isoptericola</taxon>
    </lineage>
</organism>
<feature type="transmembrane region" description="Helical" evidence="5">
    <location>
        <begin position="215"/>
        <end position="233"/>
    </location>
</feature>
<dbReference type="SUPFAM" id="SSF103473">
    <property type="entry name" value="MFS general substrate transporter"/>
    <property type="match status" value="1"/>
</dbReference>
<dbReference type="GO" id="GO:0005886">
    <property type="term" value="C:plasma membrane"/>
    <property type="evidence" value="ECO:0007669"/>
    <property type="project" value="UniProtKB-SubCell"/>
</dbReference>
<dbReference type="Pfam" id="PF07690">
    <property type="entry name" value="MFS_1"/>
    <property type="match status" value="1"/>
</dbReference>
<accession>A0A168E7X6</accession>
<dbReference type="InterPro" id="IPR011701">
    <property type="entry name" value="MFS"/>
</dbReference>
<dbReference type="Gene3D" id="1.20.1250.20">
    <property type="entry name" value="MFS general substrate transporter like domains"/>
    <property type="match status" value="1"/>
</dbReference>
<feature type="transmembrane region" description="Helical" evidence="5">
    <location>
        <begin position="418"/>
        <end position="444"/>
    </location>
</feature>
<gene>
    <name evidence="7" type="primary">stp_1</name>
    <name evidence="7" type="ORF">I598_0112</name>
</gene>
<proteinExistence type="predicted"/>
<dbReference type="Proteomes" id="UP000076794">
    <property type="component" value="Chromosome"/>
</dbReference>
<feature type="transmembrane region" description="Helical" evidence="5">
    <location>
        <begin position="283"/>
        <end position="306"/>
    </location>
</feature>
<feature type="transmembrane region" description="Helical" evidence="5">
    <location>
        <begin position="182"/>
        <end position="203"/>
    </location>
</feature>
<dbReference type="PRINTS" id="PR01036">
    <property type="entry name" value="TCRTETB"/>
</dbReference>
<sequence>MTTAVPTPTVADTTATARPPLRGRPWLVLLSVSFGLFLVGLDATVVSIVNPSIAADLHTSFAQLQWVTHGYLLGLAVFLILAGKLGDRYGHRRLFVAGLVVFAIASVGIATVGTIAGVIGFRVLQGVGAALLMPQTLALLRATFPREKFGMAVGIWGGVSSIAIAAGPTVAGALDGAFGWEAVFWINLPVVVVGLVMAALFLPRTSFPGETRLDVRGVVVLALGLVAVVFTIVQSESWGWGDSRTLGLLAVGVLLLVGFVALQARTPHALLPLDIFRGTTVGAGGLVLVANMFVLVGVTFFLPMFFMGMRGADPLQAGLMLVPLSALSIVTAPIGALFVAKAGTRVAATVSLSLTTAGLLVLLTTTVTSPYGMLAVGFVLLAFGTGMTMTAAAEAIVGSAPLRYAGVAGGFQATCIQLGGAIGTAVLSAIIAASTASGAAGLGLSPDDAHGLALATLPDGVDAATRAVLEDAYVTGMHRALLTAAVLVAVVAVVANLSLRRARRVTAAEVLEETVEGEAGHA</sequence>
<name>A0A168E7X6_9MICO</name>
<evidence type="ECO:0000313" key="7">
    <source>
        <dbReference type="EMBL" id="ANC29705.1"/>
    </source>
</evidence>
<dbReference type="InterPro" id="IPR020846">
    <property type="entry name" value="MFS_dom"/>
</dbReference>
<keyword evidence="4 5" id="KW-0472">Membrane</keyword>
<feature type="transmembrane region" description="Helical" evidence="5">
    <location>
        <begin position="61"/>
        <end position="82"/>
    </location>
</feature>
<dbReference type="OrthoDB" id="7375466at2"/>
<dbReference type="Gene3D" id="1.20.1720.10">
    <property type="entry name" value="Multidrug resistance protein D"/>
    <property type="match status" value="1"/>
</dbReference>
<keyword evidence="8" id="KW-1185">Reference proteome</keyword>
<keyword evidence="2 5" id="KW-0812">Transmembrane</keyword>
<protein>
    <submittedName>
        <fullName evidence="7">Multidrug resistance protein stp</fullName>
    </submittedName>
</protein>
<feature type="transmembrane region" description="Helical" evidence="5">
    <location>
        <begin position="149"/>
        <end position="170"/>
    </location>
</feature>
<keyword evidence="3 5" id="KW-1133">Transmembrane helix</keyword>
<feature type="transmembrane region" description="Helical" evidence="5">
    <location>
        <begin position="318"/>
        <end position="339"/>
    </location>
</feature>